<name>A0A6C0KRG8_9ZZZZ</name>
<proteinExistence type="predicted"/>
<dbReference type="AlphaFoldDB" id="A0A6C0KRG8"/>
<organism evidence="1">
    <name type="scientific">viral metagenome</name>
    <dbReference type="NCBI Taxonomy" id="1070528"/>
    <lineage>
        <taxon>unclassified sequences</taxon>
        <taxon>metagenomes</taxon>
        <taxon>organismal metagenomes</taxon>
    </lineage>
</organism>
<sequence>MRIKSTTFAIDDIEHLNPIIIEKEMSTRNAIREFIQCQTSHIFGAQQNEDIQNTKISMNIKMHETKIM</sequence>
<reference evidence="1" key="1">
    <citation type="journal article" date="2020" name="Nature">
        <title>Giant virus diversity and host interactions through global metagenomics.</title>
        <authorList>
            <person name="Schulz F."/>
            <person name="Roux S."/>
            <person name="Paez-Espino D."/>
            <person name="Jungbluth S."/>
            <person name="Walsh D.A."/>
            <person name="Denef V.J."/>
            <person name="McMahon K.D."/>
            <person name="Konstantinidis K.T."/>
            <person name="Eloe-Fadrosh E.A."/>
            <person name="Kyrpides N.C."/>
            <person name="Woyke T."/>
        </authorList>
    </citation>
    <scope>NUCLEOTIDE SEQUENCE</scope>
    <source>
        <strain evidence="1">GVMAG-S-3300013014-104</strain>
    </source>
</reference>
<evidence type="ECO:0000313" key="1">
    <source>
        <dbReference type="EMBL" id="QHU19330.1"/>
    </source>
</evidence>
<protein>
    <submittedName>
        <fullName evidence="1">Uncharacterized protein</fullName>
    </submittedName>
</protein>
<dbReference type="EMBL" id="MN740947">
    <property type="protein sequence ID" value="QHU19330.1"/>
    <property type="molecule type" value="Genomic_DNA"/>
</dbReference>
<accession>A0A6C0KRG8</accession>